<dbReference type="OrthoDB" id="406800at2759"/>
<proteinExistence type="predicted"/>
<evidence type="ECO:0000256" key="2">
    <source>
        <dbReference type="PROSITE-ProRule" id="PRU00500"/>
    </source>
</evidence>
<keyword evidence="1" id="KW-1015">Disulfide bond</keyword>
<feature type="domain" description="Thyroglobulin type-1" evidence="3">
    <location>
        <begin position="1"/>
        <end position="69"/>
    </location>
</feature>
<dbReference type="EMBL" id="VSRR010076524">
    <property type="protein sequence ID" value="MPC88074.1"/>
    <property type="molecule type" value="Genomic_DNA"/>
</dbReference>
<name>A0A5B7J6I6_PORTR</name>
<dbReference type="InterPro" id="IPR000716">
    <property type="entry name" value="Thyroglobulin_1"/>
</dbReference>
<sequence>MKRDNTYRRARDLGLDVNTLPHIDCDNEGGFAPIQCQGDRCFCVDQRTGLEKPGTRAPTLELVNCSAECGGIRTYAWTSARSHADHLIHYYATASLALSSFAVF</sequence>
<keyword evidence="5" id="KW-1185">Reference proteome</keyword>
<dbReference type="AlphaFoldDB" id="A0A5B7J6I6"/>
<dbReference type="SMART" id="SM00211">
    <property type="entry name" value="TY"/>
    <property type="match status" value="1"/>
</dbReference>
<comment type="caution">
    <text evidence="4">The sequence shown here is derived from an EMBL/GenBank/DDBJ whole genome shotgun (WGS) entry which is preliminary data.</text>
</comment>
<reference evidence="4 5" key="1">
    <citation type="submission" date="2019-05" db="EMBL/GenBank/DDBJ databases">
        <title>Another draft genome of Portunus trituberculatus and its Hox gene families provides insights of decapod evolution.</title>
        <authorList>
            <person name="Jeong J.-H."/>
            <person name="Song I."/>
            <person name="Kim S."/>
            <person name="Choi T."/>
            <person name="Kim D."/>
            <person name="Ryu S."/>
            <person name="Kim W."/>
        </authorList>
    </citation>
    <scope>NUCLEOTIDE SEQUENCE [LARGE SCALE GENOMIC DNA]</scope>
    <source>
        <tissue evidence="4">Muscle</tissue>
    </source>
</reference>
<protein>
    <recommendedName>
        <fullName evidence="3">Thyroglobulin type-1 domain-containing protein</fullName>
    </recommendedName>
</protein>
<dbReference type="Pfam" id="PF00086">
    <property type="entry name" value="Thyroglobulin_1"/>
    <property type="match status" value="1"/>
</dbReference>
<dbReference type="Proteomes" id="UP000324222">
    <property type="component" value="Unassembled WGS sequence"/>
</dbReference>
<dbReference type="SUPFAM" id="SSF57610">
    <property type="entry name" value="Thyroglobulin type-1 domain"/>
    <property type="match status" value="1"/>
</dbReference>
<dbReference type="Gene3D" id="4.10.800.10">
    <property type="entry name" value="Thyroglobulin type-1"/>
    <property type="match status" value="1"/>
</dbReference>
<dbReference type="PROSITE" id="PS00484">
    <property type="entry name" value="THYROGLOBULIN_1_1"/>
    <property type="match status" value="1"/>
</dbReference>
<evidence type="ECO:0000259" key="3">
    <source>
        <dbReference type="PROSITE" id="PS51162"/>
    </source>
</evidence>
<dbReference type="PROSITE" id="PS51162">
    <property type="entry name" value="THYROGLOBULIN_1_2"/>
    <property type="match status" value="1"/>
</dbReference>
<evidence type="ECO:0000313" key="4">
    <source>
        <dbReference type="EMBL" id="MPC88074.1"/>
    </source>
</evidence>
<evidence type="ECO:0000256" key="1">
    <source>
        <dbReference type="ARBA" id="ARBA00023157"/>
    </source>
</evidence>
<comment type="caution">
    <text evidence="2">Lacks conserved residue(s) required for the propagation of feature annotation.</text>
</comment>
<evidence type="ECO:0000313" key="5">
    <source>
        <dbReference type="Proteomes" id="UP000324222"/>
    </source>
</evidence>
<dbReference type="InterPro" id="IPR036857">
    <property type="entry name" value="Thyroglobulin_1_sf"/>
</dbReference>
<organism evidence="4 5">
    <name type="scientific">Portunus trituberculatus</name>
    <name type="common">Swimming crab</name>
    <name type="synonym">Neptunus trituberculatus</name>
    <dbReference type="NCBI Taxonomy" id="210409"/>
    <lineage>
        <taxon>Eukaryota</taxon>
        <taxon>Metazoa</taxon>
        <taxon>Ecdysozoa</taxon>
        <taxon>Arthropoda</taxon>
        <taxon>Crustacea</taxon>
        <taxon>Multicrustacea</taxon>
        <taxon>Malacostraca</taxon>
        <taxon>Eumalacostraca</taxon>
        <taxon>Eucarida</taxon>
        <taxon>Decapoda</taxon>
        <taxon>Pleocyemata</taxon>
        <taxon>Brachyura</taxon>
        <taxon>Eubrachyura</taxon>
        <taxon>Portunoidea</taxon>
        <taxon>Portunidae</taxon>
        <taxon>Portuninae</taxon>
        <taxon>Portunus</taxon>
    </lineage>
</organism>
<gene>
    <name evidence="4" type="ORF">E2C01_082964</name>
</gene>
<accession>A0A5B7J6I6</accession>